<proteinExistence type="inferred from homology"/>
<feature type="binding site" evidence="5">
    <location>
        <begin position="188"/>
        <end position="191"/>
    </location>
    <ligand>
        <name>substrate</name>
    </ligand>
</feature>
<dbReference type="Gene3D" id="1.10.8.10">
    <property type="entry name" value="DNA helicase RuvA subunit, C-terminal domain"/>
    <property type="match status" value="1"/>
</dbReference>
<dbReference type="CDD" id="cd02440">
    <property type="entry name" value="AdoMet_MTases"/>
    <property type="match status" value="1"/>
</dbReference>
<evidence type="ECO:0000256" key="2">
    <source>
        <dbReference type="ARBA" id="ARBA00022679"/>
    </source>
</evidence>
<dbReference type="eggNOG" id="COG2890">
    <property type="taxonomic scope" value="Bacteria"/>
</dbReference>
<dbReference type="SUPFAM" id="SSF53335">
    <property type="entry name" value="S-adenosyl-L-methionine-dependent methyltransferases"/>
    <property type="match status" value="1"/>
</dbReference>
<evidence type="ECO:0000259" key="7">
    <source>
        <dbReference type="Pfam" id="PF17827"/>
    </source>
</evidence>
<dbReference type="Pfam" id="PF17827">
    <property type="entry name" value="PrmC_N"/>
    <property type="match status" value="1"/>
</dbReference>
<dbReference type="HAMAP" id="MF_02126">
    <property type="entry name" value="RF_methyltr_PrmC"/>
    <property type="match status" value="1"/>
</dbReference>
<comment type="function">
    <text evidence="5">Methylates the class 1 translation termination release factors RF1/PrfA and RF2/PrfB on the glutamine residue of the universally conserved GGQ motif.</text>
</comment>
<dbReference type="GO" id="GO:0102559">
    <property type="term" value="F:peptide chain release factor N(5)-glutamine methyltransferase activity"/>
    <property type="evidence" value="ECO:0007669"/>
    <property type="project" value="UniProtKB-EC"/>
</dbReference>
<dbReference type="Gene3D" id="3.40.50.150">
    <property type="entry name" value="Vaccinia Virus protein VP39"/>
    <property type="match status" value="1"/>
</dbReference>
<sequence length="283" mass="29493">MTTRAGLLREIAAAFAAAGLETPEREARALLKGGLGLADIDLVARADLPVAEEDAARLRALAARRADGEPLARLVGRREFWSLDFSLAPETLVPRPETETLVEAALALFPDRAAKLRILDLGTGTGAILAALLSEYPNAVGLGIDLSEGAARQARDNLARLGLAGRSAVIVGRWAEAIHSRFDLVASNPPYIPARDIAALDKEVREHDPRLALDGGADGLDAYRVLAAALPGLLVPGGRAVLELGIGQEEDVAALLAAAGLSADGPARRDLSGIARAIVTRPA</sequence>
<feature type="domain" description="Methyltransferase small" evidence="6">
    <location>
        <begin position="111"/>
        <end position="193"/>
    </location>
</feature>
<evidence type="ECO:0000256" key="3">
    <source>
        <dbReference type="ARBA" id="ARBA00022691"/>
    </source>
</evidence>
<evidence type="ECO:0000256" key="5">
    <source>
        <dbReference type="HAMAP-Rule" id="MF_02126"/>
    </source>
</evidence>
<keyword evidence="1 5" id="KW-0489">Methyltransferase</keyword>
<comment type="catalytic activity">
    <reaction evidence="4 5">
        <text>L-glutaminyl-[peptide chain release factor] + S-adenosyl-L-methionine = N(5)-methyl-L-glutaminyl-[peptide chain release factor] + S-adenosyl-L-homocysteine + H(+)</text>
        <dbReference type="Rhea" id="RHEA:42896"/>
        <dbReference type="Rhea" id="RHEA-COMP:10271"/>
        <dbReference type="Rhea" id="RHEA-COMP:10272"/>
        <dbReference type="ChEBI" id="CHEBI:15378"/>
        <dbReference type="ChEBI" id="CHEBI:30011"/>
        <dbReference type="ChEBI" id="CHEBI:57856"/>
        <dbReference type="ChEBI" id="CHEBI:59789"/>
        <dbReference type="ChEBI" id="CHEBI:61891"/>
        <dbReference type="EC" id="2.1.1.297"/>
    </reaction>
</comment>
<dbReference type="EMBL" id="CP002026">
    <property type="protein sequence ID" value="ADH90015.1"/>
    <property type="molecule type" value="Genomic_DNA"/>
</dbReference>
<reference evidence="8 9" key="1">
    <citation type="journal article" date="2012" name="Stand. Genomic Sci.">
        <title>Complete genome sequence of the facultatively chemolithoautotrophic and methylotrophic alpha Proteobacterium Starkeya novella type strain (ATCC 8093(T)).</title>
        <authorList>
            <person name="Kappler U."/>
            <person name="Davenport K."/>
            <person name="Beatson S."/>
            <person name="Lucas S."/>
            <person name="Lapidus A."/>
            <person name="Copeland A."/>
            <person name="Berry K.W."/>
            <person name="Glavina Del Rio T."/>
            <person name="Hammon N."/>
            <person name="Dalin E."/>
            <person name="Tice H."/>
            <person name="Pitluck S."/>
            <person name="Richardson P."/>
            <person name="Bruce D."/>
            <person name="Goodwin L.A."/>
            <person name="Han C."/>
            <person name="Tapia R."/>
            <person name="Detter J.C."/>
            <person name="Chang Y.J."/>
            <person name="Jeffries C.D."/>
            <person name="Land M."/>
            <person name="Hauser L."/>
            <person name="Kyrpides N.C."/>
            <person name="Goker M."/>
            <person name="Ivanova N."/>
            <person name="Klenk H.P."/>
            <person name="Woyke T."/>
        </authorList>
    </citation>
    <scope>NUCLEOTIDE SEQUENCE [LARGE SCALE GENOMIC DNA]</scope>
    <source>
        <strain evidence="9">ATCC 8093 / DSM 506 / JCM 20403 / CCM 1077 / IAM 12100 / NBRC 12443 / NCIMB 10456</strain>
    </source>
</reference>
<dbReference type="STRING" id="639283.Snov_2726"/>
<dbReference type="PANTHER" id="PTHR18895">
    <property type="entry name" value="HEMK METHYLTRANSFERASE"/>
    <property type="match status" value="1"/>
</dbReference>
<feature type="binding site" evidence="5">
    <location>
        <position position="174"/>
    </location>
    <ligand>
        <name>S-adenosyl-L-methionine</name>
        <dbReference type="ChEBI" id="CHEBI:59789"/>
    </ligand>
</feature>
<organism evidence="8 9">
    <name type="scientific">Ancylobacter novellus (strain ATCC 8093 / DSM 506 / JCM 20403 / CCM 1077 / IAM 12100 / NBRC 12443 / NCIMB 10456)</name>
    <name type="common">Starkeya novella</name>
    <dbReference type="NCBI Taxonomy" id="639283"/>
    <lineage>
        <taxon>Bacteria</taxon>
        <taxon>Pseudomonadati</taxon>
        <taxon>Pseudomonadota</taxon>
        <taxon>Alphaproteobacteria</taxon>
        <taxon>Hyphomicrobiales</taxon>
        <taxon>Xanthobacteraceae</taxon>
        <taxon>Ancylobacter</taxon>
    </lineage>
</organism>
<dbReference type="InterPro" id="IPR019874">
    <property type="entry name" value="RF_methyltr_PrmC"/>
</dbReference>
<evidence type="ECO:0000256" key="4">
    <source>
        <dbReference type="ARBA" id="ARBA00048391"/>
    </source>
</evidence>
<dbReference type="HOGENOM" id="CLU_018398_3_1_5"/>
<accession>D7A5C7</accession>
<dbReference type="InterPro" id="IPR002052">
    <property type="entry name" value="DNA_methylase_N6_adenine_CS"/>
</dbReference>
<dbReference type="InterPro" id="IPR050320">
    <property type="entry name" value="N5-glutamine_MTase"/>
</dbReference>
<dbReference type="PROSITE" id="PS00092">
    <property type="entry name" value="N6_MTASE"/>
    <property type="match status" value="1"/>
</dbReference>
<dbReference type="NCBIfam" id="TIGR00536">
    <property type="entry name" value="hemK_fam"/>
    <property type="match status" value="1"/>
</dbReference>
<dbReference type="NCBIfam" id="TIGR03534">
    <property type="entry name" value="RF_mod_PrmC"/>
    <property type="match status" value="1"/>
</dbReference>
<dbReference type="Pfam" id="PF05175">
    <property type="entry name" value="MTS"/>
    <property type="match status" value="1"/>
</dbReference>
<keyword evidence="3 5" id="KW-0949">S-adenosyl-L-methionine</keyword>
<feature type="binding site" evidence="5">
    <location>
        <position position="188"/>
    </location>
    <ligand>
        <name>S-adenosyl-L-methionine</name>
        <dbReference type="ChEBI" id="CHEBI:59789"/>
    </ligand>
</feature>
<dbReference type="InterPro" id="IPR007848">
    <property type="entry name" value="Small_mtfrase_dom"/>
</dbReference>
<evidence type="ECO:0000313" key="9">
    <source>
        <dbReference type="Proteomes" id="UP000006633"/>
    </source>
</evidence>
<gene>
    <name evidence="5" type="primary">prmC</name>
    <name evidence="8" type="ordered locus">Snov_2726</name>
</gene>
<dbReference type="InterPro" id="IPR029063">
    <property type="entry name" value="SAM-dependent_MTases_sf"/>
</dbReference>
<dbReference type="OrthoDB" id="9800643at2"/>
<evidence type="ECO:0000259" key="6">
    <source>
        <dbReference type="Pfam" id="PF05175"/>
    </source>
</evidence>
<dbReference type="EC" id="2.1.1.297" evidence="5"/>
<protein>
    <recommendedName>
        <fullName evidence="5">Release factor glutamine methyltransferase</fullName>
        <shortName evidence="5">RF MTase</shortName>
        <ecNumber evidence="5">2.1.1.297</ecNumber>
    </recommendedName>
    <alternativeName>
        <fullName evidence="5">N5-glutamine methyltransferase PrmC</fullName>
    </alternativeName>
    <alternativeName>
        <fullName evidence="5">Protein-(glutamine-N5) MTase PrmC</fullName>
    </alternativeName>
    <alternativeName>
        <fullName evidence="5">Protein-glutamine N-methyltransferase PrmC</fullName>
    </alternativeName>
</protein>
<dbReference type="Proteomes" id="UP000006633">
    <property type="component" value="Chromosome"/>
</dbReference>
<dbReference type="AlphaFoldDB" id="D7A5C7"/>
<dbReference type="GO" id="GO:0032259">
    <property type="term" value="P:methylation"/>
    <property type="evidence" value="ECO:0007669"/>
    <property type="project" value="UniProtKB-KW"/>
</dbReference>
<dbReference type="PANTHER" id="PTHR18895:SF74">
    <property type="entry name" value="MTRF1L RELEASE FACTOR GLUTAMINE METHYLTRANSFERASE"/>
    <property type="match status" value="1"/>
</dbReference>
<feature type="domain" description="Release factor glutamine methyltransferase N-terminal" evidence="7">
    <location>
        <begin position="7"/>
        <end position="76"/>
    </location>
</feature>
<comment type="similarity">
    <text evidence="5">Belongs to the protein N5-glutamine methyltransferase family. PrmC subfamily.</text>
</comment>
<name>D7A5C7_ANCN5</name>
<evidence type="ECO:0000256" key="1">
    <source>
        <dbReference type="ARBA" id="ARBA00022603"/>
    </source>
</evidence>
<dbReference type="InterPro" id="IPR004556">
    <property type="entry name" value="HemK-like"/>
</dbReference>
<feature type="binding site" evidence="5">
    <location>
        <position position="145"/>
    </location>
    <ligand>
        <name>S-adenosyl-L-methionine</name>
        <dbReference type="ChEBI" id="CHEBI:59789"/>
    </ligand>
</feature>
<keyword evidence="2 5" id="KW-0808">Transferase</keyword>
<feature type="binding site" evidence="5">
    <location>
        <begin position="122"/>
        <end position="126"/>
    </location>
    <ligand>
        <name>S-adenosyl-L-methionine</name>
        <dbReference type="ChEBI" id="CHEBI:59789"/>
    </ligand>
</feature>
<keyword evidence="9" id="KW-1185">Reference proteome</keyword>
<dbReference type="KEGG" id="sno:Snov_2726"/>
<evidence type="ECO:0000313" key="8">
    <source>
        <dbReference type="EMBL" id="ADH90015.1"/>
    </source>
</evidence>
<dbReference type="GO" id="GO:0003676">
    <property type="term" value="F:nucleic acid binding"/>
    <property type="evidence" value="ECO:0007669"/>
    <property type="project" value="InterPro"/>
</dbReference>
<dbReference type="RefSeq" id="WP_013167519.1">
    <property type="nucleotide sequence ID" value="NC_014217.1"/>
</dbReference>
<dbReference type="InterPro" id="IPR040758">
    <property type="entry name" value="PrmC_N"/>
</dbReference>